<name>A0A2R6W721_MARPO</name>
<dbReference type="Proteomes" id="UP000244005">
    <property type="component" value="Unassembled WGS sequence"/>
</dbReference>
<accession>A0A2R6W721</accession>
<organism evidence="1 2">
    <name type="scientific">Marchantia polymorpha</name>
    <name type="common">Common liverwort</name>
    <name type="synonym">Marchantia aquatica</name>
    <dbReference type="NCBI Taxonomy" id="3197"/>
    <lineage>
        <taxon>Eukaryota</taxon>
        <taxon>Viridiplantae</taxon>
        <taxon>Streptophyta</taxon>
        <taxon>Embryophyta</taxon>
        <taxon>Marchantiophyta</taxon>
        <taxon>Marchantiopsida</taxon>
        <taxon>Marchantiidae</taxon>
        <taxon>Marchantiales</taxon>
        <taxon>Marchantiaceae</taxon>
        <taxon>Marchantia</taxon>
    </lineage>
</organism>
<proteinExistence type="predicted"/>
<sequence length="72" mass="8221">MVLDPKKISWTAYNDNYDKTMEEHCTFLRKLSSSRRENLHVRCASLMHPRGRSFADFPGGHSGQQHGAVFVA</sequence>
<evidence type="ECO:0000313" key="2">
    <source>
        <dbReference type="Proteomes" id="UP000244005"/>
    </source>
</evidence>
<protein>
    <submittedName>
        <fullName evidence="1">Uncharacterized protein</fullName>
    </submittedName>
</protein>
<evidence type="ECO:0000313" key="1">
    <source>
        <dbReference type="EMBL" id="PTQ29644.1"/>
    </source>
</evidence>
<dbReference type="EMBL" id="KZ772809">
    <property type="protein sequence ID" value="PTQ29644.1"/>
    <property type="molecule type" value="Genomic_DNA"/>
</dbReference>
<reference evidence="2" key="1">
    <citation type="journal article" date="2017" name="Cell">
        <title>Insights into land plant evolution garnered from the Marchantia polymorpha genome.</title>
        <authorList>
            <person name="Bowman J.L."/>
            <person name="Kohchi T."/>
            <person name="Yamato K.T."/>
            <person name="Jenkins J."/>
            <person name="Shu S."/>
            <person name="Ishizaki K."/>
            <person name="Yamaoka S."/>
            <person name="Nishihama R."/>
            <person name="Nakamura Y."/>
            <person name="Berger F."/>
            <person name="Adam C."/>
            <person name="Aki S.S."/>
            <person name="Althoff F."/>
            <person name="Araki T."/>
            <person name="Arteaga-Vazquez M.A."/>
            <person name="Balasubrmanian S."/>
            <person name="Barry K."/>
            <person name="Bauer D."/>
            <person name="Boehm C.R."/>
            <person name="Briginshaw L."/>
            <person name="Caballero-Perez J."/>
            <person name="Catarino B."/>
            <person name="Chen F."/>
            <person name="Chiyoda S."/>
            <person name="Chovatia M."/>
            <person name="Davies K.M."/>
            <person name="Delmans M."/>
            <person name="Demura T."/>
            <person name="Dierschke T."/>
            <person name="Dolan L."/>
            <person name="Dorantes-Acosta A.E."/>
            <person name="Eklund D.M."/>
            <person name="Florent S.N."/>
            <person name="Flores-Sandoval E."/>
            <person name="Fujiyama A."/>
            <person name="Fukuzawa H."/>
            <person name="Galik B."/>
            <person name="Grimanelli D."/>
            <person name="Grimwood J."/>
            <person name="Grossniklaus U."/>
            <person name="Hamada T."/>
            <person name="Haseloff J."/>
            <person name="Hetherington A.J."/>
            <person name="Higo A."/>
            <person name="Hirakawa Y."/>
            <person name="Hundley H.N."/>
            <person name="Ikeda Y."/>
            <person name="Inoue K."/>
            <person name="Inoue S.I."/>
            <person name="Ishida S."/>
            <person name="Jia Q."/>
            <person name="Kakita M."/>
            <person name="Kanazawa T."/>
            <person name="Kawai Y."/>
            <person name="Kawashima T."/>
            <person name="Kennedy M."/>
            <person name="Kinose K."/>
            <person name="Kinoshita T."/>
            <person name="Kohara Y."/>
            <person name="Koide E."/>
            <person name="Komatsu K."/>
            <person name="Kopischke S."/>
            <person name="Kubo M."/>
            <person name="Kyozuka J."/>
            <person name="Lagercrantz U."/>
            <person name="Lin S.S."/>
            <person name="Lindquist E."/>
            <person name="Lipzen A.M."/>
            <person name="Lu C.W."/>
            <person name="De Luna E."/>
            <person name="Martienssen R.A."/>
            <person name="Minamino N."/>
            <person name="Mizutani M."/>
            <person name="Mizutani M."/>
            <person name="Mochizuki N."/>
            <person name="Monte I."/>
            <person name="Mosher R."/>
            <person name="Nagasaki H."/>
            <person name="Nakagami H."/>
            <person name="Naramoto S."/>
            <person name="Nishitani K."/>
            <person name="Ohtani M."/>
            <person name="Okamoto T."/>
            <person name="Okumura M."/>
            <person name="Phillips J."/>
            <person name="Pollak B."/>
            <person name="Reinders A."/>
            <person name="Rovekamp M."/>
            <person name="Sano R."/>
            <person name="Sawa S."/>
            <person name="Schmid M.W."/>
            <person name="Shirakawa M."/>
            <person name="Solano R."/>
            <person name="Spunde A."/>
            <person name="Suetsugu N."/>
            <person name="Sugano S."/>
            <person name="Sugiyama A."/>
            <person name="Sun R."/>
            <person name="Suzuki Y."/>
            <person name="Takenaka M."/>
            <person name="Takezawa D."/>
            <person name="Tomogane H."/>
            <person name="Tsuzuki M."/>
            <person name="Ueda T."/>
            <person name="Umeda M."/>
            <person name="Ward J.M."/>
            <person name="Watanabe Y."/>
            <person name="Yazaki K."/>
            <person name="Yokoyama R."/>
            <person name="Yoshitake Y."/>
            <person name="Yotsui I."/>
            <person name="Zachgo S."/>
            <person name="Schmutz J."/>
        </authorList>
    </citation>
    <scope>NUCLEOTIDE SEQUENCE [LARGE SCALE GENOMIC DNA]</scope>
    <source>
        <strain evidence="2">Tak-1</strain>
    </source>
</reference>
<dbReference type="Gramene" id="Mp2g18700.1">
    <property type="protein sequence ID" value="Mp2g18700.1.cds1"/>
    <property type="gene ID" value="Mp2g18700"/>
</dbReference>
<gene>
    <name evidence="1" type="ORF">MARPO_0137s0012</name>
</gene>
<dbReference type="AlphaFoldDB" id="A0A2R6W721"/>
<keyword evidence="2" id="KW-1185">Reference proteome</keyword>